<dbReference type="InterPro" id="IPR002048">
    <property type="entry name" value="EF_hand_dom"/>
</dbReference>
<dbReference type="InterPro" id="IPR023408">
    <property type="entry name" value="MscS_beta-dom_sf"/>
</dbReference>
<comment type="caution">
    <text evidence="9">The sequence shown here is derived from an EMBL/GenBank/DDBJ whole genome shotgun (WGS) entry which is preliminary data.</text>
</comment>
<feature type="compositionally biased region" description="Basic and acidic residues" evidence="6">
    <location>
        <begin position="84"/>
        <end position="94"/>
    </location>
</feature>
<dbReference type="Pfam" id="PF13405">
    <property type="entry name" value="EF-hand_6"/>
    <property type="match status" value="1"/>
</dbReference>
<dbReference type="PANTHER" id="PTHR31323">
    <property type="entry name" value="MECHANOSENSITIVE ION CHANNEL PROTEIN MSY2"/>
    <property type="match status" value="1"/>
</dbReference>
<dbReference type="Gene3D" id="2.30.30.60">
    <property type="match status" value="1"/>
</dbReference>
<dbReference type="AlphaFoldDB" id="A0A1Y2H6D5"/>
<dbReference type="InterPro" id="IPR018247">
    <property type="entry name" value="EF_Hand_1_Ca_BS"/>
</dbReference>
<proteinExistence type="predicted"/>
<dbReference type="SUPFAM" id="SSF50182">
    <property type="entry name" value="Sm-like ribonucleoproteins"/>
    <property type="match status" value="1"/>
</dbReference>
<dbReference type="PROSITE" id="PS50222">
    <property type="entry name" value="EF_HAND_2"/>
    <property type="match status" value="1"/>
</dbReference>
<dbReference type="SMART" id="SM00054">
    <property type="entry name" value="EFh"/>
    <property type="match status" value="1"/>
</dbReference>
<feature type="compositionally biased region" description="Basic residues" evidence="6">
    <location>
        <begin position="44"/>
        <end position="60"/>
    </location>
</feature>
<dbReference type="Proteomes" id="UP000193411">
    <property type="component" value="Unassembled WGS sequence"/>
</dbReference>
<dbReference type="GO" id="GO:0005509">
    <property type="term" value="F:calcium ion binding"/>
    <property type="evidence" value="ECO:0007669"/>
    <property type="project" value="InterPro"/>
</dbReference>
<dbReference type="InterPro" id="IPR011992">
    <property type="entry name" value="EF-hand-dom_pair"/>
</dbReference>
<sequence>MNQKSTIAGGSPTGTSTGIASGSHTLTRRNGSDADPINTATATRSRRTNTRATRRSRKTSGARPAGAGADDIEVDDDDDEDNERDPHTRSRKEDFDWDVDHDDGSQHGDETGKGDKGGRRCAFIRNFLAKLPYWLQCLLTAILGDAVIFALLGLPDIMFGIKFFDDQNKLLSFPDWTSTLNIGGMPLLYWSIYLCISWTLHYVTLFALSIVPTILQRIFGIALGSRVEEKLSEYLNYFRVMHKRIATAVWIILSNVLWNVFVVVPNWRWKATLGADDGSTLWFHIIGKVLLTLFVIHTLWTGQKLILEVIATRFHRKAYKNRIRDSREANEFLERLLVSLRSPRPRIPMGVMSPSDGPRSLTSSFLNLHDDPTPAGSATYASDSTAKKQSKNVLNRAGQFIAKQANKTVAEIAKQAKLDPFALSNASSIPRSRADANRMARDLFNALVAPGHEELVVEDFRPYFDSDAEARRAFNVFDANRSGDISKDEMKSLLQGWMQEKRDIENSIKDVSSAVASLDYGLGAVNVFIMFIIGCNIWGLPTASYMSAIAAILLPGTFIFGGTLKTTFENVLYMFGQHYFDVGDTIRVDGAFYRVRGMSILTTILARGDGKLVFVPNAVLQTKTIDNIRRSGHMSEDVIIKVDIKTTQEQMDLVTEKMLDFLDENSRDFKPAFSWVIKEVLLSESALKCAVCIEHMANWQEMGKRGARRNAYLFALRQALLEAGVTCSSAGAPEYSDHL</sequence>
<comment type="subcellular location">
    <subcellularLocation>
        <location evidence="1">Membrane</location>
    </subcellularLocation>
</comment>
<evidence type="ECO:0000256" key="6">
    <source>
        <dbReference type="SAM" id="MobiDB-lite"/>
    </source>
</evidence>
<keyword evidence="2 7" id="KW-0812">Transmembrane</keyword>
<dbReference type="PROSITE" id="PS00018">
    <property type="entry name" value="EF_HAND_1"/>
    <property type="match status" value="1"/>
</dbReference>
<keyword evidence="10" id="KW-1185">Reference proteome</keyword>
<feature type="compositionally biased region" description="Polar residues" evidence="6">
    <location>
        <begin position="1"/>
        <end position="29"/>
    </location>
</feature>
<dbReference type="Pfam" id="PF25886">
    <property type="entry name" value="Msy1"/>
    <property type="match status" value="1"/>
</dbReference>
<dbReference type="InterPro" id="IPR058650">
    <property type="entry name" value="Msy1/2-like"/>
</dbReference>
<feature type="transmembrane region" description="Helical" evidence="7">
    <location>
        <begin position="281"/>
        <end position="300"/>
    </location>
</feature>
<evidence type="ECO:0000256" key="4">
    <source>
        <dbReference type="ARBA" id="ARBA00022989"/>
    </source>
</evidence>
<feature type="domain" description="EF-hand" evidence="8">
    <location>
        <begin position="465"/>
        <end position="500"/>
    </location>
</feature>
<feature type="transmembrane region" description="Helical" evidence="7">
    <location>
        <begin position="545"/>
        <end position="564"/>
    </location>
</feature>
<dbReference type="InterPro" id="IPR010920">
    <property type="entry name" value="LSM_dom_sf"/>
</dbReference>
<feature type="transmembrane region" description="Helical" evidence="7">
    <location>
        <begin position="133"/>
        <end position="154"/>
    </location>
</feature>
<evidence type="ECO:0000256" key="5">
    <source>
        <dbReference type="ARBA" id="ARBA00023136"/>
    </source>
</evidence>
<dbReference type="EMBL" id="MCFL01000100">
    <property type="protein sequence ID" value="ORZ30120.1"/>
    <property type="molecule type" value="Genomic_DNA"/>
</dbReference>
<accession>A0A1Y2H6D5</accession>
<evidence type="ECO:0000256" key="2">
    <source>
        <dbReference type="ARBA" id="ARBA00022692"/>
    </source>
</evidence>
<feature type="transmembrane region" description="Helical" evidence="7">
    <location>
        <begin position="245"/>
        <end position="269"/>
    </location>
</feature>
<feature type="compositionally biased region" description="Basic and acidic residues" evidence="6">
    <location>
        <begin position="102"/>
        <end position="116"/>
    </location>
</feature>
<dbReference type="GO" id="GO:0016020">
    <property type="term" value="C:membrane"/>
    <property type="evidence" value="ECO:0007669"/>
    <property type="project" value="UniProtKB-SubCell"/>
</dbReference>
<name>A0A1Y2H6D5_9FUNG</name>
<feature type="transmembrane region" description="Helical" evidence="7">
    <location>
        <begin position="187"/>
        <end position="211"/>
    </location>
</feature>
<dbReference type="CDD" id="cd00051">
    <property type="entry name" value="EFh"/>
    <property type="match status" value="1"/>
</dbReference>
<organism evidence="9 10">
    <name type="scientific">Catenaria anguillulae PL171</name>
    <dbReference type="NCBI Taxonomy" id="765915"/>
    <lineage>
        <taxon>Eukaryota</taxon>
        <taxon>Fungi</taxon>
        <taxon>Fungi incertae sedis</taxon>
        <taxon>Blastocladiomycota</taxon>
        <taxon>Blastocladiomycetes</taxon>
        <taxon>Blastocladiales</taxon>
        <taxon>Catenariaceae</taxon>
        <taxon>Catenaria</taxon>
    </lineage>
</organism>
<keyword evidence="4 7" id="KW-1133">Transmembrane helix</keyword>
<evidence type="ECO:0000256" key="3">
    <source>
        <dbReference type="ARBA" id="ARBA00022837"/>
    </source>
</evidence>
<feature type="region of interest" description="Disordered" evidence="6">
    <location>
        <begin position="1"/>
        <end position="116"/>
    </location>
</feature>
<evidence type="ECO:0000256" key="1">
    <source>
        <dbReference type="ARBA" id="ARBA00004370"/>
    </source>
</evidence>
<dbReference type="OrthoDB" id="544685at2759"/>
<dbReference type="Gene3D" id="1.10.238.10">
    <property type="entry name" value="EF-hand"/>
    <property type="match status" value="1"/>
</dbReference>
<feature type="compositionally biased region" description="Acidic residues" evidence="6">
    <location>
        <begin position="70"/>
        <end position="83"/>
    </location>
</feature>
<evidence type="ECO:0000313" key="10">
    <source>
        <dbReference type="Proteomes" id="UP000193411"/>
    </source>
</evidence>
<reference evidence="9 10" key="1">
    <citation type="submission" date="2016-07" db="EMBL/GenBank/DDBJ databases">
        <title>Pervasive Adenine N6-methylation of Active Genes in Fungi.</title>
        <authorList>
            <consortium name="DOE Joint Genome Institute"/>
            <person name="Mondo S.J."/>
            <person name="Dannebaum R.O."/>
            <person name="Kuo R.C."/>
            <person name="Labutti K."/>
            <person name="Haridas S."/>
            <person name="Kuo A."/>
            <person name="Salamov A."/>
            <person name="Ahrendt S.R."/>
            <person name="Lipzen A."/>
            <person name="Sullivan W."/>
            <person name="Andreopoulos W.B."/>
            <person name="Clum A."/>
            <person name="Lindquist E."/>
            <person name="Daum C."/>
            <person name="Ramamoorthy G.K."/>
            <person name="Gryganskyi A."/>
            <person name="Culley D."/>
            <person name="Magnuson J.K."/>
            <person name="James T.Y."/>
            <person name="O'Malley M.A."/>
            <person name="Stajich J.E."/>
            <person name="Spatafora J.W."/>
            <person name="Visel A."/>
            <person name="Grigoriev I.V."/>
        </authorList>
    </citation>
    <scope>NUCLEOTIDE SEQUENCE [LARGE SCALE GENOMIC DNA]</scope>
    <source>
        <strain evidence="9 10">PL171</strain>
    </source>
</reference>
<dbReference type="InterPro" id="IPR006685">
    <property type="entry name" value="MscS_channel_2nd"/>
</dbReference>
<dbReference type="PANTHER" id="PTHR31323:SF1">
    <property type="entry name" value="MECHANOSENSITIVE ION CHANNEL PROTEIN"/>
    <property type="match status" value="1"/>
</dbReference>
<keyword evidence="3" id="KW-0106">Calcium</keyword>
<dbReference type="GO" id="GO:0006874">
    <property type="term" value="P:intracellular calcium ion homeostasis"/>
    <property type="evidence" value="ECO:0007669"/>
    <property type="project" value="TreeGrafter"/>
</dbReference>
<evidence type="ECO:0000256" key="7">
    <source>
        <dbReference type="SAM" id="Phobius"/>
    </source>
</evidence>
<feature type="transmembrane region" description="Helical" evidence="7">
    <location>
        <begin position="518"/>
        <end position="539"/>
    </location>
</feature>
<dbReference type="GO" id="GO:0005262">
    <property type="term" value="F:calcium channel activity"/>
    <property type="evidence" value="ECO:0007669"/>
    <property type="project" value="TreeGrafter"/>
</dbReference>
<protein>
    <submittedName>
        <fullName evidence="9">Mechanosensitive ion channel-domain-containing protein</fullName>
    </submittedName>
</protein>
<dbReference type="SUPFAM" id="SSF47473">
    <property type="entry name" value="EF-hand"/>
    <property type="match status" value="1"/>
</dbReference>
<dbReference type="Pfam" id="PF00924">
    <property type="entry name" value="MS_channel_2nd"/>
    <property type="match status" value="1"/>
</dbReference>
<evidence type="ECO:0000259" key="8">
    <source>
        <dbReference type="PROSITE" id="PS50222"/>
    </source>
</evidence>
<keyword evidence="5 7" id="KW-0472">Membrane</keyword>
<gene>
    <name evidence="9" type="ORF">BCR44DRAFT_115853</name>
</gene>
<evidence type="ECO:0000313" key="9">
    <source>
        <dbReference type="EMBL" id="ORZ30120.1"/>
    </source>
</evidence>